<gene>
    <name evidence="3" type="primary">OTOA</name>
</gene>
<dbReference type="GeneTree" id="ENSGT00950000182957"/>
<reference evidence="3" key="2">
    <citation type="submission" date="2025-08" db="UniProtKB">
        <authorList>
            <consortium name="Ensembl"/>
        </authorList>
    </citation>
    <scope>IDENTIFICATION</scope>
</reference>
<name>A0A8C4T7A1_ERPCA</name>
<dbReference type="PANTHER" id="PTHR23412">
    <property type="entry name" value="STEREOCILIN RELATED"/>
    <property type="match status" value="1"/>
</dbReference>
<dbReference type="GO" id="GO:0009986">
    <property type="term" value="C:cell surface"/>
    <property type="evidence" value="ECO:0007669"/>
    <property type="project" value="TreeGrafter"/>
</dbReference>
<dbReference type="GO" id="GO:0007160">
    <property type="term" value="P:cell-matrix adhesion"/>
    <property type="evidence" value="ECO:0007669"/>
    <property type="project" value="TreeGrafter"/>
</dbReference>
<evidence type="ECO:0000256" key="2">
    <source>
        <dbReference type="ARBA" id="ARBA00023180"/>
    </source>
</evidence>
<sequence>ALGSRSLDLLRGHQRLFLYPSLLLKVSQPPPEPTFCVLQTALIDIDFDLIKEALMQSPSGNRSLFITVRNRCLPALNTADCVELMGAVMRLSSGEFVQKDLLGEFPRDMPEDTFRNITAIFKDLYDKLSVSTQRAVYDWITLTCHSLNPTEVSSSWVTAENLWFLGRYIIHLPVEEIHKISLGEIRMFINYDNATKQLDSMYDIKHGTARAFLKRINGSGFDMSHFTIKLNKMIECPRGKITKGDLNSRLPLDIVMKNQTLNESLGSVSDAVVGLDPGQLEALSPQAVQASIGVLQQVSGWTRSQILILAHKFIGEHKVRLLSFANISQLGPLISGIDANLFYSISAEDLGRALEGTLSQYASELNPAQQLAVLTSANTTSAMRQIPSVLFTEVSLSALLQVQDVEPSALEEKQLRRSQAVFLYDALSKSVCEFMPSLCLSTGQLVKGISCEQIQTMDSKTFLYNFSLFERNFHFLSAFQVKRARKSYVDNVPTSLCQSFLVSLGRTDLDLIIIQEAKREAVVKKVLQCLNGRIQDEYDVDALGRLLCSLPPSTLRRGISQQAVPSALTQLKTCCCLSPEQKAAVKSILPLSQWCPPCQFMCLCPFPRQEPLRLDCRTHSRPRSTHHRPKCLHPPLGAPCLFINSLVLPAGCHAVTAPSVDDIRKLSDANLYWSEAELGCISSDTFSRTVEVLGSVRRYNKSQLYSLKEKAKQAWGPVSEWRNYHVLSLGAIALALTESEIKSLNLSSIDSMTVLSQQEGWTQNQMATLLHEFLHDSGLSFSSLKGSDLAGLGVILCGVDPKQVHFITAARIGTLACPWDVLYEFKKMAESVFGRVETWSGSILQEVGTAAAGMTKEELSAVPKELMPYFQPLAIAIIPPENFRGQISCHSIPTLSIWVGVESWASCRT</sequence>
<dbReference type="PANTHER" id="PTHR23412:SF18">
    <property type="entry name" value="OTOANCORIN"/>
    <property type="match status" value="1"/>
</dbReference>
<evidence type="ECO:0000313" key="3">
    <source>
        <dbReference type="Ensembl" id="ENSECRP00000028063.1"/>
    </source>
</evidence>
<protein>
    <submittedName>
        <fullName evidence="3">Otoancorin</fullName>
    </submittedName>
</protein>
<evidence type="ECO:0000313" key="4">
    <source>
        <dbReference type="Proteomes" id="UP000694620"/>
    </source>
</evidence>
<dbReference type="Ensembl" id="ENSECRT00000028649.1">
    <property type="protein sequence ID" value="ENSECRP00000028063.1"/>
    <property type="gene ID" value="ENSECRG00000018956.1"/>
</dbReference>
<reference evidence="3" key="1">
    <citation type="submission" date="2021-06" db="EMBL/GenBank/DDBJ databases">
        <authorList>
            <consortium name="Wellcome Sanger Institute Data Sharing"/>
        </authorList>
    </citation>
    <scope>NUCLEOTIDE SEQUENCE [LARGE SCALE GENOMIC DNA]</scope>
</reference>
<dbReference type="InterPro" id="IPR026664">
    <property type="entry name" value="Stereocilin-rel"/>
</dbReference>
<accession>A0A8C4T7A1</accession>
<dbReference type="Proteomes" id="UP000694620">
    <property type="component" value="Chromosome 11"/>
</dbReference>
<keyword evidence="1" id="KW-0732">Signal</keyword>
<organism evidence="3 4">
    <name type="scientific">Erpetoichthys calabaricus</name>
    <name type="common">Rope fish</name>
    <name type="synonym">Calamoichthys calabaricus</name>
    <dbReference type="NCBI Taxonomy" id="27687"/>
    <lineage>
        <taxon>Eukaryota</taxon>
        <taxon>Metazoa</taxon>
        <taxon>Chordata</taxon>
        <taxon>Craniata</taxon>
        <taxon>Vertebrata</taxon>
        <taxon>Euteleostomi</taxon>
        <taxon>Actinopterygii</taxon>
        <taxon>Polypteriformes</taxon>
        <taxon>Polypteridae</taxon>
        <taxon>Erpetoichthys</taxon>
    </lineage>
</organism>
<evidence type="ECO:0000256" key="1">
    <source>
        <dbReference type="ARBA" id="ARBA00022729"/>
    </source>
</evidence>
<proteinExistence type="predicted"/>
<reference evidence="3" key="3">
    <citation type="submission" date="2025-09" db="UniProtKB">
        <authorList>
            <consortium name="Ensembl"/>
        </authorList>
    </citation>
    <scope>IDENTIFICATION</scope>
</reference>
<dbReference type="AlphaFoldDB" id="A0A8C4T7A1"/>
<keyword evidence="2" id="KW-0325">Glycoprotein</keyword>
<keyword evidence="4" id="KW-1185">Reference proteome</keyword>